<feature type="compositionally biased region" description="Low complexity" evidence="1">
    <location>
        <begin position="525"/>
        <end position="538"/>
    </location>
</feature>
<dbReference type="Proteomes" id="UP001556367">
    <property type="component" value="Unassembled WGS sequence"/>
</dbReference>
<sequence length="1157" mass="125349">MSAYSRSTRRSAPSPGSVYTTPTSYDARTPLERPSLTRATSPPTSYASTISPNGHPKLNVVTKVAVEGKPSQDTDGASIRMYLKIALPLESISSGMTIPLFPEENVKIMKSHIHPLTKDGAPFKFPLEQCTLLHKAARALGLPNQSTDSYLSVFGPSPLASKPWASSIRSSRASSSSQHPEDEWPIDPKYTGDITVSNYQVSFVLPKEFPSLEPSASIYGDHDLSRSQTPYKRRRSSIGERHVLQFMAAIEMFIPYLSSPPRAPYLLCIPTPPKCLSNSIKLNVNKPQTTSNSLASLSSIEDEPSSWEFGFSPPITTPSTRISRANSVNSAGYADDESSDTSVRSAEAWTVQGTFQSTERLKVRWAKPTKTIADVPGDGRGRVGTKEVKGEMTCTVIEQARESVVMNVQYTGTCRDVWFPGVATMLGLDVGLVAKNSDVFWADGYESLWKVTGGTGYTGFDTNSPTRSRYPSMDLALPTPTTEPELHRNNSNSSTASLLRAPLPTQPVAEYSFEGSVTSSTATTAMSSVSSLPPSSQSNLFADDTPPATGNSQDAVRPPGLPVTLHLDIDALMPPARNLFTFTITGTIRIVPRMLSQSVNGSRVASPPSSSTESEVDRDPIPIVLPTFTVLAADRESTTTLIRNEIDSAAINIEVYNSSGDIYRDAQARKTVLQKSGYTKCSEEGVRIMLRSIGMSSVNGHGPRAPSSGPPSRPRTPTGSAHRLSHITSSPSVISLRPKRDGPLMIPSVTATVTPLILSDDRHSASPNAYAVRLSLAVPADAGSDWLEFGLAQLSLDSDLYPGDTDRPPNVEVASASVDGIPVRFETTVAVKQEQPIDLGLNVEQINGQEWLSWVRVHVAGNSGSLLVVDYIVKAAADVQLAKAQRAKTGDTAHLNVYLPTFTLPVGRLEVAVDDIAGFEVTSLRSNLSHRHRGTTGQRLLHLGMDELFYPQLFMTVTRQPSRSLISLLTSGILRYLLPIISLLLALVVLSYQLQLGREVGQLKRALDSRPPHVGSGRVDLSDPITVTTTVYATANSHRRIVDDLVETIKPNPFAGALPDPGPFVTSPEQDSASPSFGIHLPSLGASTYPQADGSSVEDEITETESLALTRLDLSQFIPSLQFDFIDIHTAMDKVLETLDVVWHVLRRMYHYPLDPP</sequence>
<feature type="compositionally biased region" description="Polar residues" evidence="1">
    <location>
        <begin position="17"/>
        <end position="26"/>
    </location>
</feature>
<dbReference type="EMBL" id="JASNQZ010000015">
    <property type="protein sequence ID" value="KAL0946801.1"/>
    <property type="molecule type" value="Genomic_DNA"/>
</dbReference>
<feature type="region of interest" description="Disordered" evidence="1">
    <location>
        <begin position="170"/>
        <end position="189"/>
    </location>
</feature>
<feature type="compositionally biased region" description="Polar residues" evidence="1">
    <location>
        <begin position="37"/>
        <end position="52"/>
    </location>
</feature>
<keyword evidence="3" id="KW-1185">Reference proteome</keyword>
<protein>
    <submittedName>
        <fullName evidence="2">Uncharacterized protein</fullName>
    </submittedName>
</protein>
<feature type="region of interest" description="Disordered" evidence="1">
    <location>
        <begin position="696"/>
        <end position="730"/>
    </location>
</feature>
<organism evidence="2 3">
    <name type="scientific">Hohenbuehelia grisea</name>
    <dbReference type="NCBI Taxonomy" id="104357"/>
    <lineage>
        <taxon>Eukaryota</taxon>
        <taxon>Fungi</taxon>
        <taxon>Dikarya</taxon>
        <taxon>Basidiomycota</taxon>
        <taxon>Agaricomycotina</taxon>
        <taxon>Agaricomycetes</taxon>
        <taxon>Agaricomycetidae</taxon>
        <taxon>Agaricales</taxon>
        <taxon>Pleurotineae</taxon>
        <taxon>Pleurotaceae</taxon>
        <taxon>Hohenbuehelia</taxon>
    </lineage>
</organism>
<feature type="region of interest" description="Disordered" evidence="1">
    <location>
        <begin position="1"/>
        <end position="54"/>
    </location>
</feature>
<feature type="region of interest" description="Disordered" evidence="1">
    <location>
        <begin position="1057"/>
        <end position="1077"/>
    </location>
</feature>
<feature type="region of interest" description="Disordered" evidence="1">
    <location>
        <begin position="599"/>
        <end position="618"/>
    </location>
</feature>
<feature type="region of interest" description="Disordered" evidence="1">
    <location>
        <begin position="525"/>
        <end position="559"/>
    </location>
</feature>
<feature type="region of interest" description="Disordered" evidence="1">
    <location>
        <begin position="478"/>
        <end position="498"/>
    </location>
</feature>
<evidence type="ECO:0000313" key="2">
    <source>
        <dbReference type="EMBL" id="KAL0946801.1"/>
    </source>
</evidence>
<gene>
    <name evidence="2" type="ORF">HGRIS_012972</name>
</gene>
<evidence type="ECO:0000256" key="1">
    <source>
        <dbReference type="SAM" id="MobiDB-lite"/>
    </source>
</evidence>
<comment type="caution">
    <text evidence="2">The sequence shown here is derived from an EMBL/GenBank/DDBJ whole genome shotgun (WGS) entry which is preliminary data.</text>
</comment>
<feature type="compositionally biased region" description="Polar residues" evidence="1">
    <location>
        <begin position="599"/>
        <end position="613"/>
    </location>
</feature>
<evidence type="ECO:0000313" key="3">
    <source>
        <dbReference type="Proteomes" id="UP001556367"/>
    </source>
</evidence>
<reference evidence="3" key="1">
    <citation type="submission" date="2024-06" db="EMBL/GenBank/DDBJ databases">
        <title>Multi-omics analyses provide insights into the biosynthesis of the anticancer antibiotic pleurotin in Hohenbuehelia grisea.</title>
        <authorList>
            <person name="Weaver J.A."/>
            <person name="Alberti F."/>
        </authorList>
    </citation>
    <scope>NUCLEOTIDE SEQUENCE [LARGE SCALE GENOMIC DNA]</scope>
    <source>
        <strain evidence="3">T-177</strain>
    </source>
</reference>
<proteinExistence type="predicted"/>
<accession>A0ABR3ITY1</accession>
<name>A0ABR3ITY1_9AGAR</name>